<organism evidence="3 4">
    <name type="scientific">Actinoplanes derwentensis</name>
    <dbReference type="NCBI Taxonomy" id="113562"/>
    <lineage>
        <taxon>Bacteria</taxon>
        <taxon>Bacillati</taxon>
        <taxon>Actinomycetota</taxon>
        <taxon>Actinomycetes</taxon>
        <taxon>Micromonosporales</taxon>
        <taxon>Micromonosporaceae</taxon>
        <taxon>Actinoplanes</taxon>
    </lineage>
</organism>
<keyword evidence="4" id="KW-1185">Reference proteome</keyword>
<accession>A0A1H1RTY7</accession>
<dbReference type="OrthoDB" id="5240330at2"/>
<dbReference type="Pfam" id="PF12245">
    <property type="entry name" value="Big_3_2"/>
    <property type="match status" value="1"/>
</dbReference>
<evidence type="ECO:0000313" key="4">
    <source>
        <dbReference type="Proteomes" id="UP000198688"/>
    </source>
</evidence>
<feature type="chain" id="PRO_5009259273" evidence="1">
    <location>
        <begin position="25"/>
        <end position="379"/>
    </location>
</feature>
<keyword evidence="1" id="KW-0732">Signal</keyword>
<feature type="signal peptide" evidence="1">
    <location>
        <begin position="1"/>
        <end position="24"/>
    </location>
</feature>
<proteinExistence type="predicted"/>
<dbReference type="STRING" id="113562.SAMN04489716_0684"/>
<dbReference type="Proteomes" id="UP000198688">
    <property type="component" value="Chromosome I"/>
</dbReference>
<dbReference type="InterPro" id="IPR022038">
    <property type="entry name" value="Ig-like_bact"/>
</dbReference>
<dbReference type="EMBL" id="LT629758">
    <property type="protein sequence ID" value="SDS39140.1"/>
    <property type="molecule type" value="Genomic_DNA"/>
</dbReference>
<dbReference type="RefSeq" id="WP_157751160.1">
    <property type="nucleotide sequence ID" value="NZ_BOMJ01000016.1"/>
</dbReference>
<dbReference type="Gene3D" id="2.60.40.10">
    <property type="entry name" value="Immunoglobulins"/>
    <property type="match status" value="3"/>
</dbReference>
<dbReference type="GO" id="GO:0005975">
    <property type="term" value="P:carbohydrate metabolic process"/>
    <property type="evidence" value="ECO:0007669"/>
    <property type="project" value="UniProtKB-ARBA"/>
</dbReference>
<evidence type="ECO:0000259" key="2">
    <source>
        <dbReference type="Pfam" id="PF12245"/>
    </source>
</evidence>
<evidence type="ECO:0000313" key="3">
    <source>
        <dbReference type="EMBL" id="SDS39140.1"/>
    </source>
</evidence>
<protein>
    <submittedName>
        <fullName evidence="3">Ig-like domain (Group 3)</fullName>
    </submittedName>
</protein>
<reference evidence="3 4" key="1">
    <citation type="submission" date="2016-10" db="EMBL/GenBank/DDBJ databases">
        <authorList>
            <person name="de Groot N.N."/>
        </authorList>
    </citation>
    <scope>NUCLEOTIDE SEQUENCE [LARGE SCALE GENOMIC DNA]</scope>
    <source>
        <strain evidence="3 4">DSM 43941</strain>
    </source>
</reference>
<evidence type="ECO:0000256" key="1">
    <source>
        <dbReference type="SAM" id="SignalP"/>
    </source>
</evidence>
<feature type="domain" description="Ig-like" evidence="2">
    <location>
        <begin position="353"/>
        <end position="374"/>
    </location>
</feature>
<name>A0A1H1RTY7_9ACTN</name>
<gene>
    <name evidence="3" type="ORF">SAMN04489716_0684</name>
</gene>
<sequence>MRAILVPGVLAGVILSTVASPVQAAQIPWWDAISAPGEYSTVHGVTPVTFAADPDLAAVQLDGGPVTALDGDGPWTTTVDLSRRPSGSQSFTVWLTYRDGSRAVVSWTVVVDNDRPVIQDGTKQLLFNSDVSFEPTVSDTSDRVRVDLLVDGKVEASDPYAPYYLPLAVYGRRNGSHRLTLRATDPFGQSSEINRTVVVDTIGPSVTGLTPAHRSFVRGTFTVKATKVSDAYGVAYAELYVDGKFKGRDTTAPYGVKVTTKDASWYRWNVVDKAGNITSIERHIFVDTQAPTIRKLKAPKNKARVYGKVTVTLQPEDDFGTVPRAELLVNGKVVAKATKFPYRLTVDTRRQKKTMKVQIRVYDKAGNTTTTKTRIWKRR</sequence>
<dbReference type="Pfam" id="PF17957">
    <property type="entry name" value="Big_7"/>
    <property type="match status" value="2"/>
</dbReference>
<dbReference type="InterPro" id="IPR013783">
    <property type="entry name" value="Ig-like_fold"/>
</dbReference>
<dbReference type="AlphaFoldDB" id="A0A1H1RTY7"/>